<evidence type="ECO:0000313" key="2">
    <source>
        <dbReference type="EMBL" id="CAG8533613.1"/>
    </source>
</evidence>
<comment type="caution">
    <text evidence="2">The sequence shown here is derived from an EMBL/GenBank/DDBJ whole genome shotgun (WGS) entry which is preliminary data.</text>
</comment>
<gene>
    <name evidence="2" type="ORF">FCALED_LOCUS5294</name>
</gene>
<keyword evidence="3" id="KW-1185">Reference proteome</keyword>
<evidence type="ECO:0000256" key="1">
    <source>
        <dbReference type="SAM" id="MobiDB-lite"/>
    </source>
</evidence>
<feature type="compositionally biased region" description="Basic residues" evidence="1">
    <location>
        <begin position="1"/>
        <end position="11"/>
    </location>
</feature>
<feature type="compositionally biased region" description="Basic and acidic residues" evidence="1">
    <location>
        <begin position="12"/>
        <end position="27"/>
    </location>
</feature>
<evidence type="ECO:0000313" key="3">
    <source>
        <dbReference type="Proteomes" id="UP000789570"/>
    </source>
</evidence>
<feature type="region of interest" description="Disordered" evidence="1">
    <location>
        <begin position="70"/>
        <end position="114"/>
    </location>
</feature>
<feature type="region of interest" description="Disordered" evidence="1">
    <location>
        <begin position="1"/>
        <end position="38"/>
    </location>
</feature>
<feature type="compositionally biased region" description="Basic and acidic residues" evidence="1">
    <location>
        <begin position="70"/>
        <end position="96"/>
    </location>
</feature>
<dbReference type="Proteomes" id="UP000789570">
    <property type="component" value="Unassembled WGS sequence"/>
</dbReference>
<organism evidence="2 3">
    <name type="scientific">Funneliformis caledonium</name>
    <dbReference type="NCBI Taxonomy" id="1117310"/>
    <lineage>
        <taxon>Eukaryota</taxon>
        <taxon>Fungi</taxon>
        <taxon>Fungi incertae sedis</taxon>
        <taxon>Mucoromycota</taxon>
        <taxon>Glomeromycotina</taxon>
        <taxon>Glomeromycetes</taxon>
        <taxon>Glomerales</taxon>
        <taxon>Glomeraceae</taxon>
        <taxon>Funneliformis</taxon>
    </lineage>
</organism>
<proteinExistence type="predicted"/>
<dbReference type="EMBL" id="CAJVPQ010001129">
    <property type="protein sequence ID" value="CAG8533613.1"/>
    <property type="molecule type" value="Genomic_DNA"/>
</dbReference>
<dbReference type="AlphaFoldDB" id="A0A9N9FHB8"/>
<sequence length="114" mass="13957">MYFEHGKKRKVVKENYEKHETRLSRDRANKKRKAAEKTFEKHETRLLCNRNRKHEMQQKVEETHEELEARLVTEEETHHACAREKYQLRKARETPKQRVARITRSKSNDSHFSR</sequence>
<accession>A0A9N9FHB8</accession>
<name>A0A9N9FHB8_9GLOM</name>
<reference evidence="2" key="1">
    <citation type="submission" date="2021-06" db="EMBL/GenBank/DDBJ databases">
        <authorList>
            <person name="Kallberg Y."/>
            <person name="Tangrot J."/>
            <person name="Rosling A."/>
        </authorList>
    </citation>
    <scope>NUCLEOTIDE SEQUENCE</scope>
    <source>
        <strain evidence="2">UK204</strain>
    </source>
</reference>
<protein>
    <submittedName>
        <fullName evidence="2">14102_t:CDS:1</fullName>
    </submittedName>
</protein>